<keyword evidence="3" id="KW-1185">Reference proteome</keyword>
<evidence type="ECO:0000313" key="1">
    <source>
        <dbReference type="EMBL" id="MBW4332258.1"/>
    </source>
</evidence>
<dbReference type="Proteomes" id="UP001197214">
    <property type="component" value="Unassembled WGS sequence"/>
</dbReference>
<comment type="caution">
    <text evidence="2">The sequence shown here is derived from an EMBL/GenBank/DDBJ whole genome shotgun (WGS) entry which is preliminary data.</text>
</comment>
<accession>A0ABS6XQ23</accession>
<dbReference type="InterPro" id="IPR021352">
    <property type="entry name" value="DUF2971"/>
</dbReference>
<sequence>MTTLKMITDHGLYFANPRSFNDPLDCELAIEPDISPKKMSDLLKALYGPDREDHWHHDIASSVHYASEYGDIKVPGDARDYLMRMLADSVGSEVKKEFDTRGVLAFSASWKSVLMWSHYADEHRGICIEFDTSELPHDQLAKVRYDGDRSVKASDIYAWKLGGDEAAARRAFDTHFYSKAPDWHYEQEWRDIGDKPGDCGDYRITGIYFGYRCPYAVKVAIVKMLGSESKAALYDLYLSRDSFDLRQTEVDAGEIDALGMREPSGIETAKLIAQFDDLDAAQ</sequence>
<dbReference type="EMBL" id="JAHWZX010000023">
    <property type="protein sequence ID" value="MBW4332307.1"/>
    <property type="molecule type" value="Genomic_DNA"/>
</dbReference>
<dbReference type="RefSeq" id="WP_219239382.1">
    <property type="nucleotide sequence ID" value="NZ_JAHWZX010000022.1"/>
</dbReference>
<organism evidence="2 3">
    <name type="scientific">Stakelama flava</name>
    <dbReference type="NCBI Taxonomy" id="2860338"/>
    <lineage>
        <taxon>Bacteria</taxon>
        <taxon>Pseudomonadati</taxon>
        <taxon>Pseudomonadota</taxon>
        <taxon>Alphaproteobacteria</taxon>
        <taxon>Sphingomonadales</taxon>
        <taxon>Sphingomonadaceae</taxon>
        <taxon>Stakelama</taxon>
    </lineage>
</organism>
<evidence type="ECO:0000313" key="3">
    <source>
        <dbReference type="Proteomes" id="UP001197214"/>
    </source>
</evidence>
<evidence type="ECO:0000313" key="2">
    <source>
        <dbReference type="EMBL" id="MBW4332307.1"/>
    </source>
</evidence>
<dbReference type="Pfam" id="PF11185">
    <property type="entry name" value="DUF2971"/>
    <property type="match status" value="1"/>
</dbReference>
<proteinExistence type="predicted"/>
<name>A0ABS6XQ23_9SPHN</name>
<protein>
    <submittedName>
        <fullName evidence="2">DUF2971 domain-containing protein</fullName>
    </submittedName>
</protein>
<gene>
    <name evidence="1" type="ORF">KY084_15470</name>
    <name evidence="2" type="ORF">KY084_15730</name>
</gene>
<reference evidence="2 3" key="1">
    <citation type="submission" date="2021-07" db="EMBL/GenBank/DDBJ databases">
        <title>Stakelama flava sp. nov., a novel endophytic bacterium isolated from branch of Kandelia candel.</title>
        <authorList>
            <person name="Tuo L."/>
        </authorList>
    </citation>
    <scope>NUCLEOTIDE SEQUENCE [LARGE SCALE GENOMIC DNA]</scope>
    <source>
        <strain evidence="2 3">CBK3Z-3</strain>
    </source>
</reference>
<dbReference type="EMBL" id="JAHWZX010000022">
    <property type="protein sequence ID" value="MBW4332258.1"/>
    <property type="molecule type" value="Genomic_DNA"/>
</dbReference>